<protein>
    <submittedName>
        <fullName evidence="2">Uncharacterized protein</fullName>
    </submittedName>
</protein>
<keyword evidence="3" id="KW-1185">Reference proteome</keyword>
<dbReference type="EMBL" id="FNKO01000002">
    <property type="protein sequence ID" value="SDR18338.1"/>
    <property type="molecule type" value="Genomic_DNA"/>
</dbReference>
<feature type="transmembrane region" description="Helical" evidence="1">
    <location>
        <begin position="6"/>
        <end position="22"/>
    </location>
</feature>
<organism evidence="2 3">
    <name type="scientific">Actinopolyspora saharensis</name>
    <dbReference type="NCBI Taxonomy" id="995062"/>
    <lineage>
        <taxon>Bacteria</taxon>
        <taxon>Bacillati</taxon>
        <taxon>Actinomycetota</taxon>
        <taxon>Actinomycetes</taxon>
        <taxon>Actinopolysporales</taxon>
        <taxon>Actinopolysporaceae</taxon>
        <taxon>Actinopolyspora</taxon>
    </lineage>
</organism>
<dbReference type="STRING" id="995062.SAMN04489718_3986"/>
<reference evidence="3" key="1">
    <citation type="submission" date="2016-10" db="EMBL/GenBank/DDBJ databases">
        <authorList>
            <person name="Varghese N."/>
            <person name="Submissions S."/>
        </authorList>
    </citation>
    <scope>NUCLEOTIDE SEQUENCE [LARGE SCALE GENOMIC DNA]</scope>
    <source>
        <strain evidence="3">DSM 45459</strain>
    </source>
</reference>
<dbReference type="Proteomes" id="UP000199301">
    <property type="component" value="Unassembled WGS sequence"/>
</dbReference>
<keyword evidence="1" id="KW-1133">Transmembrane helix</keyword>
<keyword evidence="1" id="KW-0472">Membrane</keyword>
<evidence type="ECO:0000256" key="1">
    <source>
        <dbReference type="SAM" id="Phobius"/>
    </source>
</evidence>
<gene>
    <name evidence="2" type="ORF">SAMN04489718_3986</name>
</gene>
<dbReference type="AlphaFoldDB" id="A0A1H1GZP2"/>
<name>A0A1H1GZP2_9ACTN</name>
<evidence type="ECO:0000313" key="2">
    <source>
        <dbReference type="EMBL" id="SDR18338.1"/>
    </source>
</evidence>
<sequence length="42" mass="4785">MNVLAVGLIVMAIYLALMLLWTRHDRRLDEKNTASAVGSERR</sequence>
<accession>A0A1H1GZP2</accession>
<proteinExistence type="predicted"/>
<evidence type="ECO:0000313" key="3">
    <source>
        <dbReference type="Proteomes" id="UP000199301"/>
    </source>
</evidence>
<keyword evidence="1" id="KW-0812">Transmembrane</keyword>